<feature type="compositionally biased region" description="Low complexity" evidence="2">
    <location>
        <begin position="229"/>
        <end position="239"/>
    </location>
</feature>
<feature type="coiled-coil region" evidence="1">
    <location>
        <begin position="50"/>
        <end position="84"/>
    </location>
</feature>
<evidence type="ECO:0000313" key="5">
    <source>
        <dbReference type="Proteomes" id="UP000009168"/>
    </source>
</evidence>
<keyword evidence="3" id="KW-1133">Transmembrane helix</keyword>
<evidence type="ECO:0000256" key="3">
    <source>
        <dbReference type="SAM" id="Phobius"/>
    </source>
</evidence>
<protein>
    <submittedName>
        <fullName evidence="4">Transmembrane protein, putative</fullName>
    </submittedName>
</protein>
<evidence type="ECO:0000256" key="1">
    <source>
        <dbReference type="SAM" id="Coils"/>
    </source>
</evidence>
<dbReference type="InParanoid" id="I7MIE5"/>
<name>I7MIE5_TETTS</name>
<keyword evidence="5" id="KW-1185">Reference proteome</keyword>
<feature type="compositionally biased region" description="Low complexity" evidence="2">
    <location>
        <begin position="319"/>
        <end position="333"/>
    </location>
</feature>
<organism evidence="4 5">
    <name type="scientific">Tetrahymena thermophila (strain SB210)</name>
    <dbReference type="NCBI Taxonomy" id="312017"/>
    <lineage>
        <taxon>Eukaryota</taxon>
        <taxon>Sar</taxon>
        <taxon>Alveolata</taxon>
        <taxon>Ciliophora</taxon>
        <taxon>Intramacronucleata</taxon>
        <taxon>Oligohymenophorea</taxon>
        <taxon>Hymenostomatida</taxon>
        <taxon>Tetrahymenina</taxon>
        <taxon>Tetrahymenidae</taxon>
        <taxon>Tetrahymena</taxon>
    </lineage>
</organism>
<feature type="compositionally biased region" description="Acidic residues" evidence="2">
    <location>
        <begin position="250"/>
        <end position="259"/>
    </location>
</feature>
<keyword evidence="3" id="KW-0472">Membrane</keyword>
<dbReference type="GeneID" id="7829433"/>
<accession>I7MIE5</accession>
<evidence type="ECO:0000256" key="2">
    <source>
        <dbReference type="SAM" id="MobiDB-lite"/>
    </source>
</evidence>
<feature type="transmembrane region" description="Helical" evidence="3">
    <location>
        <begin position="133"/>
        <end position="153"/>
    </location>
</feature>
<gene>
    <name evidence="4" type="ORF">TTHERM_00295550</name>
</gene>
<sequence length="385" mass="45810">MEQSQISDQDQQTDQNQIISCDSIESNEITIQKQEQPLTSNTNNQDNQFLEDEDQELIIAENQINQQSNENEQQNKRLSFDEAQGFLKELLKAYYINKYQSEKSGNKILLNKQTNTDSYQKKSLNYFFDIKKIIGIIFVIGIVSSIIIGCLYVKNQEYQQIISQKEQELHNLKLSHTKSIQEIQKKYERVERLNVYLKKLAELAVNEEKRNQSQNEENTQDYHSKDQQENNSSQNSQNDSNDKEKQNQQEQEDNGDTIEDWVIYVLNQEDDNNEQMSKNQQQQETNEEEKNDNNQQNERDNNDQGSYRYQYKQQEKQKNQQNNKEQQQNTNQNGGAYNFFKKVFSSAYNFTINKYEKVKKMYDDYYEGSRNNKNEENNQDFQNED</sequence>
<feature type="region of interest" description="Disordered" evidence="2">
    <location>
        <begin position="207"/>
        <end position="334"/>
    </location>
</feature>
<dbReference type="Proteomes" id="UP000009168">
    <property type="component" value="Unassembled WGS sequence"/>
</dbReference>
<dbReference type="EMBL" id="GG662740">
    <property type="protein sequence ID" value="EAR92942.4"/>
    <property type="molecule type" value="Genomic_DNA"/>
</dbReference>
<dbReference type="RefSeq" id="XP_001013187.4">
    <property type="nucleotide sequence ID" value="XM_001013187.4"/>
</dbReference>
<keyword evidence="1" id="KW-0175">Coiled coil</keyword>
<reference evidence="5" key="1">
    <citation type="journal article" date="2006" name="PLoS Biol.">
        <title>Macronuclear genome sequence of the ciliate Tetrahymena thermophila, a model eukaryote.</title>
        <authorList>
            <person name="Eisen J.A."/>
            <person name="Coyne R.S."/>
            <person name="Wu M."/>
            <person name="Wu D."/>
            <person name="Thiagarajan M."/>
            <person name="Wortman J.R."/>
            <person name="Badger J.H."/>
            <person name="Ren Q."/>
            <person name="Amedeo P."/>
            <person name="Jones K.M."/>
            <person name="Tallon L.J."/>
            <person name="Delcher A.L."/>
            <person name="Salzberg S.L."/>
            <person name="Silva J.C."/>
            <person name="Haas B.J."/>
            <person name="Majoros W.H."/>
            <person name="Farzad M."/>
            <person name="Carlton J.M."/>
            <person name="Smith R.K. Jr."/>
            <person name="Garg J."/>
            <person name="Pearlman R.E."/>
            <person name="Karrer K.M."/>
            <person name="Sun L."/>
            <person name="Manning G."/>
            <person name="Elde N.C."/>
            <person name="Turkewitz A.P."/>
            <person name="Asai D.J."/>
            <person name="Wilkes D.E."/>
            <person name="Wang Y."/>
            <person name="Cai H."/>
            <person name="Collins K."/>
            <person name="Stewart B.A."/>
            <person name="Lee S.R."/>
            <person name="Wilamowska K."/>
            <person name="Weinberg Z."/>
            <person name="Ruzzo W.L."/>
            <person name="Wloga D."/>
            <person name="Gaertig J."/>
            <person name="Frankel J."/>
            <person name="Tsao C.-C."/>
            <person name="Gorovsky M.A."/>
            <person name="Keeling P.J."/>
            <person name="Waller R.F."/>
            <person name="Patron N.J."/>
            <person name="Cherry J.M."/>
            <person name="Stover N.A."/>
            <person name="Krieger C.J."/>
            <person name="del Toro C."/>
            <person name="Ryder H.F."/>
            <person name="Williamson S.C."/>
            <person name="Barbeau R.A."/>
            <person name="Hamilton E.P."/>
            <person name="Orias E."/>
        </authorList>
    </citation>
    <scope>NUCLEOTIDE SEQUENCE [LARGE SCALE GENOMIC DNA]</scope>
    <source>
        <strain evidence="5">SB210</strain>
    </source>
</reference>
<proteinExistence type="predicted"/>
<keyword evidence="3 4" id="KW-0812">Transmembrane</keyword>
<dbReference type="AlphaFoldDB" id="I7MIE5"/>
<dbReference type="KEGG" id="tet:TTHERM_00295550"/>
<evidence type="ECO:0000313" key="4">
    <source>
        <dbReference type="EMBL" id="EAR92942.4"/>
    </source>
</evidence>